<accession>B0BLN2</accession>
<name>B0BLN2_9ACTN</name>
<dbReference type="SUPFAM" id="SSF51445">
    <property type="entry name" value="(Trans)glycosidases"/>
    <property type="match status" value="1"/>
</dbReference>
<protein>
    <submittedName>
        <fullName evidence="1">Uncharacterized protein mdpU2</fullName>
    </submittedName>
</protein>
<evidence type="ECO:0000313" key="1">
    <source>
        <dbReference type="EMBL" id="ABY66013.1"/>
    </source>
</evidence>
<dbReference type="InterPro" id="IPR017853">
    <property type="entry name" value="GH"/>
</dbReference>
<dbReference type="Gene3D" id="3.20.20.80">
    <property type="entry name" value="Glycosidases"/>
    <property type="match status" value="1"/>
</dbReference>
<reference evidence="1" key="2">
    <citation type="journal article" date="2007" name="J. Am. Chem. Soc.">
        <title>Characterization of the maduropeptin biosynthetic gene cluster from Actinomadura madurae ATCC 39144 supporting a unifying paradigm for enediyne biosynthesis.</title>
        <authorList>
            <person name="Van Lanen S.G."/>
            <person name="Oh T.J."/>
            <person name="Liu W."/>
            <person name="Wendt-Pienkowski E."/>
            <person name="Shen B."/>
        </authorList>
    </citation>
    <scope>NUCLEOTIDE SEQUENCE</scope>
    <source>
        <strain evidence="1">ATCC 39144</strain>
    </source>
</reference>
<reference evidence="1" key="3">
    <citation type="submission" date="2007-05" db="EMBL/GenBank/DDBJ databases">
        <title>Characterization of the Gene Cluster for Maduropeptin from Actinomadura madurae ATCC 39144 Establishes a Unifying Paradigm for Enediyne Biosynthesis.</title>
        <authorList>
            <person name="Van Lanen S.G."/>
            <person name="Oh T.-J."/>
            <person name="Liu W."/>
            <person name="Wendt-Pienkowski E."/>
            <person name="Shen B."/>
        </authorList>
    </citation>
    <scope>NUCLEOTIDE SEQUENCE</scope>
    <source>
        <strain evidence="1">ATCC 39144</strain>
    </source>
</reference>
<dbReference type="AlphaFoldDB" id="B0BLN2"/>
<proteinExistence type="predicted"/>
<sequence>MSAHTERGVARTGPELRGVAYDTGTNFATGQGDLSRTSWSGPQMREEVAAIADQLNCNSITVYGSDMDRLRETAVAALDLDLHVRLQPRLVDRPQAEVLEHLAEAAALGETLRADGGRVELTVGAVHLLFTPGIVPGDQYHERMANIYADADHHLLTPTDTVDTAAAAPRLNEFLGRAATVARGAFHGPVSYSAAHFEDVDWTPFDLIGLMYQYLPKARTRAGHLDLIGGYRRWGKPILIAEFGTATYRGAEDKAFFFWDIVDRAGEPPVILPGHVRDEAAQSAYHLEMFDVFEEAGVHGVAVSEFIHPTHPHTTDETLDLDMASMAIVKTIRDDFGDPASSYRWEPKESYHAIADYYAHVGFQAAARAGSAAGEAIGSRS</sequence>
<gene>
    <name evidence="1" type="primary">mdpU2</name>
</gene>
<organism evidence="1">
    <name type="scientific">Actinomadura madurae</name>
    <dbReference type="NCBI Taxonomy" id="1993"/>
    <lineage>
        <taxon>Bacteria</taxon>
        <taxon>Bacillati</taxon>
        <taxon>Actinomycetota</taxon>
        <taxon>Actinomycetes</taxon>
        <taxon>Streptosporangiales</taxon>
        <taxon>Thermomonosporaceae</taxon>
        <taxon>Actinomadura</taxon>
    </lineage>
</organism>
<reference evidence="1" key="1">
    <citation type="journal article" date="2003" name="Proc. Natl. Acad. Sci. U.S.A.">
        <title>Rapid PCR amplification of minimal enediyne polyketide synthase cassettes leads to a predictive familial classification model.</title>
        <authorList>
            <person name="Liu W."/>
            <person name="Ahlert J."/>
            <person name="Gao Q."/>
            <person name="Wendt-Pienkowski E."/>
            <person name="Shen B."/>
            <person name="Thorson J.S."/>
        </authorList>
    </citation>
    <scope>NUCLEOTIDE SEQUENCE</scope>
    <source>
        <strain evidence="1">ATCC 39144</strain>
    </source>
</reference>
<dbReference type="EMBL" id="AY271660">
    <property type="protein sequence ID" value="ABY66013.1"/>
    <property type="molecule type" value="Genomic_DNA"/>
</dbReference>